<dbReference type="GO" id="GO:0005634">
    <property type="term" value="C:nucleus"/>
    <property type="evidence" value="ECO:0007669"/>
    <property type="project" value="UniProtKB-SubCell"/>
</dbReference>
<evidence type="ECO:0000313" key="9">
    <source>
        <dbReference type="EMBL" id="GAV89524.1"/>
    </source>
</evidence>
<dbReference type="Proteomes" id="UP000187406">
    <property type="component" value="Unassembled WGS sequence"/>
</dbReference>
<evidence type="ECO:0000256" key="3">
    <source>
        <dbReference type="ARBA" id="ARBA00023015"/>
    </source>
</evidence>
<dbReference type="EMBL" id="BDDD01005556">
    <property type="protein sequence ID" value="GAV89524.1"/>
    <property type="molecule type" value="Genomic_DNA"/>
</dbReference>
<dbReference type="InterPro" id="IPR024943">
    <property type="entry name" value="Enhancer_polycomb"/>
</dbReference>
<sequence>MENRIGNSHGVEIPRKSRSLDLKSLYKSKASMESQFESLKRKASVEVGDNDDEKLNKKKKSKKSISLNNLQNGDSNSGRPSDNGGGLSSGSHDSKDLNLRFSQNLSHGQRLSGILHSLDDGGVQIPRRKRDFVGRKKFESIHVLKPVGQLSSKVGVVDQAGKVVSKPVGQLSSKVDVVDQVGKVVGDSLSTTGESLKVNWIKGFDDLKENRNGKSNSAEHLKEEGGHGNHIVLNNGEFPLKKSRKNRNKKNVIAPVSAIVAKETEPLVDSPIQICDRLREDDEENLEENAARMLSSRFDPSCTGFSSNSKASSPPSSNGLSFLFSGRHFVTRGSKPFGSESASVDTASRVLRPRDQHKRKGNSRKRRHYYEIFYGDLDPYLALKKRIKVFWPLDQSWYYGLVNDYDKETKLHHVKYDDRDEEWINLQQERFKLLLLPSEAPSKAQRRRSRMREKRSDEGKRNLKSSEGKEKRNSTIEDDSYMGSTMDSVPIISWLGQSTRLVKSSPFRAMKKQKTAGLSSSTVSDEPCLDGCSLKREKSKLSSNSVLPFRLAYAGGCEESTSEIPTCLDSKPPIVYVRKRFRQTKEVFCHTSEADNVTRAEFEPVTSLASFVNGFVNWEKHENFLGNFDPDGELWSIHDEGSLKLSIPLRGSRQFRFYISFPVLSILKCSFGAENVWLLQAALLLRYGTMMTVWPRVHLEMLFVDNIDGLRFLLFEGCLKQAVALIFMVLTIFHQPNEQWKYADLQLPVTSIRFKLSCIQGFKKQLVFAFYNFSKVKSSKWTYLDSKLVGHCSIIRQLPLSECSYDNINALQNGSNKLPISSICLDSSGAKGLHRRSRQGISLMAISRESTCVRLGHFSANSDKQINFPPLVLSFTAAPTFFLSLHLKLLMEHSVAHISFRDHDPAEHPGNSDCFIADDCSSMGDISYKGSVCTLENNFKALAGDAAQDECFSCAKSKLGTVRPSMCSNGSWIESSQKCQNGDLNVAGTTVNDVVGIQSVVPVHKWQGHDSELEAYLSLPKPLVDQDKTGSESPPPFNCITVEIPSFDQFEKHTDRESNGVQQSADLSWNMSGGIIPSPNPTAPRSTWHRNRSNSSSFGYLGHGWSDGKADLFHNNFSNGPKKPRTQVSYTLPFGGLDCSPKNKNQHQKGIMHNKRIRRASEKRLPDVSRRSQRNLELLSCDANVLITLGDRGWRESGAQIVLELVDHNEWKLAIKLSGTTKYSYKAHQFMLPGSTNRFTHAMMWKGGKDWSLEFPDRSQWALFKEMHQECYDRNIRAASVKNIPIPGVRLIEENDDIGTEPAFVRSSSKYFRQVETDVQMALDPLHVLYDMDSDDEKWILRMCSSSEVDESSSWEISDELFEKTMDMFEKAAYVRQCDQLTSDEIEQIMAGVGPMDVIKIIYKHWQQKRQKKGMPLIRHLQLPLWERYQQEVKEWEQGMSKIPNGSQEKVLPVEKPPMFAFCLKPRGLEVSNRGSKQRSQRRFSVSGQSNPFLDHDGFHTLGRRSNGYAYGDEKVVYPVHNYDIFYDSSLPQTSPQDAIGMGHFSLSSDAFERNNLYKPQRSRPKKFGTSLRAHDEQMVASCSHKLMGKRNGIHFWNMGSSEWPNQQQQYRLDGSPWHGLDHLNGSDLDEFRLRDASSAAQHKLNVAKLKREKAQRLFYRADLAIHKAVVALMNAEAIKASSEDLIGDGQLTNGYMR</sequence>
<dbReference type="Gene3D" id="2.30.30.140">
    <property type="match status" value="1"/>
</dbReference>
<dbReference type="STRING" id="3775.A0A1Q3DAL5"/>
<dbReference type="InterPro" id="IPR002999">
    <property type="entry name" value="Tudor"/>
</dbReference>
<evidence type="ECO:0000256" key="6">
    <source>
        <dbReference type="RuleBase" id="RU361124"/>
    </source>
</evidence>
<comment type="subcellular location">
    <subcellularLocation>
        <location evidence="1 6">Nucleus</location>
    </subcellularLocation>
</comment>
<keyword evidence="10" id="KW-1185">Reference proteome</keyword>
<protein>
    <recommendedName>
        <fullName evidence="6">Enhancer of polycomb-like protein</fullName>
    </recommendedName>
</protein>
<comment type="caution">
    <text evidence="9">The sequence shown here is derived from an EMBL/GenBank/DDBJ whole genome shotgun (WGS) entry which is preliminary data.</text>
</comment>
<dbReference type="GO" id="GO:0006357">
    <property type="term" value="P:regulation of transcription by RNA polymerase II"/>
    <property type="evidence" value="ECO:0007669"/>
    <property type="project" value="InterPro"/>
</dbReference>
<keyword evidence="4 6" id="KW-0804">Transcription</keyword>
<feature type="compositionally biased region" description="Basic and acidic residues" evidence="7">
    <location>
        <begin position="454"/>
        <end position="475"/>
    </location>
</feature>
<dbReference type="PANTHER" id="PTHR14898">
    <property type="entry name" value="ENHANCER OF POLYCOMB"/>
    <property type="match status" value="1"/>
</dbReference>
<evidence type="ECO:0000313" key="10">
    <source>
        <dbReference type="Proteomes" id="UP000187406"/>
    </source>
</evidence>
<comment type="similarity">
    <text evidence="2 6">Belongs to the enhancer of polycomb family.</text>
</comment>
<dbReference type="Pfam" id="PF10513">
    <property type="entry name" value="EPL1"/>
    <property type="match status" value="1"/>
</dbReference>
<evidence type="ECO:0000259" key="8">
    <source>
        <dbReference type="SMART" id="SM00333"/>
    </source>
</evidence>
<feature type="region of interest" description="Disordered" evidence="7">
    <location>
        <begin position="1"/>
        <end position="20"/>
    </location>
</feature>
<evidence type="ECO:0000256" key="5">
    <source>
        <dbReference type="ARBA" id="ARBA00023242"/>
    </source>
</evidence>
<feature type="domain" description="Tudor" evidence="8">
    <location>
        <begin position="379"/>
        <end position="437"/>
    </location>
</feature>
<dbReference type="CDD" id="cd20404">
    <property type="entry name" value="Tudor_Agenet_AtEML-like"/>
    <property type="match status" value="1"/>
</dbReference>
<keyword evidence="3 6" id="KW-0805">Transcription regulation</keyword>
<dbReference type="InterPro" id="IPR019542">
    <property type="entry name" value="Enhancer_polycomb-like_N"/>
</dbReference>
<feature type="region of interest" description="Disordered" evidence="7">
    <location>
        <begin position="31"/>
        <end position="97"/>
    </location>
</feature>
<evidence type="ECO:0000256" key="2">
    <source>
        <dbReference type="ARBA" id="ARBA00008035"/>
    </source>
</evidence>
<feature type="region of interest" description="Disordered" evidence="7">
    <location>
        <begin position="441"/>
        <end position="482"/>
    </location>
</feature>
<dbReference type="SMART" id="SM00333">
    <property type="entry name" value="TUDOR"/>
    <property type="match status" value="1"/>
</dbReference>
<dbReference type="OrthoDB" id="435275at2759"/>
<dbReference type="InParanoid" id="A0A1Q3DAL5"/>
<keyword evidence="5 6" id="KW-0539">Nucleus</keyword>
<evidence type="ECO:0000256" key="7">
    <source>
        <dbReference type="SAM" id="MobiDB-lite"/>
    </source>
</evidence>
<feature type="compositionally biased region" description="Basic residues" evidence="7">
    <location>
        <begin position="444"/>
        <end position="453"/>
    </location>
</feature>
<evidence type="ECO:0000256" key="1">
    <source>
        <dbReference type="ARBA" id="ARBA00004123"/>
    </source>
</evidence>
<dbReference type="FunCoup" id="A0A1Q3DAL5">
    <property type="interactions" value="1820"/>
</dbReference>
<dbReference type="GO" id="GO:0035267">
    <property type="term" value="C:NuA4 histone acetyltransferase complex"/>
    <property type="evidence" value="ECO:0007669"/>
    <property type="project" value="InterPro"/>
</dbReference>
<accession>A0A1Q3DAL5</accession>
<organism evidence="9 10">
    <name type="scientific">Cephalotus follicularis</name>
    <name type="common">Albany pitcher plant</name>
    <dbReference type="NCBI Taxonomy" id="3775"/>
    <lineage>
        <taxon>Eukaryota</taxon>
        <taxon>Viridiplantae</taxon>
        <taxon>Streptophyta</taxon>
        <taxon>Embryophyta</taxon>
        <taxon>Tracheophyta</taxon>
        <taxon>Spermatophyta</taxon>
        <taxon>Magnoliopsida</taxon>
        <taxon>eudicotyledons</taxon>
        <taxon>Gunneridae</taxon>
        <taxon>Pentapetalae</taxon>
        <taxon>rosids</taxon>
        <taxon>fabids</taxon>
        <taxon>Oxalidales</taxon>
        <taxon>Cephalotaceae</taxon>
        <taxon>Cephalotus</taxon>
    </lineage>
</organism>
<evidence type="ECO:0000256" key="4">
    <source>
        <dbReference type="ARBA" id="ARBA00023163"/>
    </source>
</evidence>
<feature type="compositionally biased region" description="Polar residues" evidence="7">
    <location>
        <begin position="71"/>
        <end position="80"/>
    </location>
</feature>
<reference evidence="10" key="1">
    <citation type="submission" date="2016-04" db="EMBL/GenBank/DDBJ databases">
        <title>Cephalotus genome sequencing.</title>
        <authorList>
            <person name="Fukushima K."/>
            <person name="Hasebe M."/>
            <person name="Fang X."/>
        </authorList>
    </citation>
    <scope>NUCLEOTIDE SEQUENCE [LARGE SCALE GENOMIC DNA]</scope>
    <source>
        <strain evidence="10">cv. St1</strain>
    </source>
</reference>
<gene>
    <name evidence="9" type="ORF">CFOL_v3_32938</name>
</gene>
<name>A0A1Q3DAL5_CEPFO</name>
<proteinExistence type="inferred from homology"/>